<proteinExistence type="predicted"/>
<dbReference type="EMBL" id="BAABBA010000063">
    <property type="protein sequence ID" value="GAA3514786.1"/>
    <property type="molecule type" value="Genomic_DNA"/>
</dbReference>
<dbReference type="Proteomes" id="UP001499841">
    <property type="component" value="Unassembled WGS sequence"/>
</dbReference>
<gene>
    <name evidence="1" type="ORF">GCM10022262_42570</name>
</gene>
<name>A0ABP6UQ00_9MICO</name>
<evidence type="ECO:0008006" key="3">
    <source>
        <dbReference type="Google" id="ProtNLM"/>
    </source>
</evidence>
<protein>
    <recommendedName>
        <fullName evidence="3">Alpha/beta hydrolase</fullName>
    </recommendedName>
</protein>
<dbReference type="InterPro" id="IPR029058">
    <property type="entry name" value="AB_hydrolase_fold"/>
</dbReference>
<accession>A0ABP6UQ00</accession>
<evidence type="ECO:0000313" key="1">
    <source>
        <dbReference type="EMBL" id="GAA3514786.1"/>
    </source>
</evidence>
<sequence>MRLDRLLLSPRTLLTYALVQVNPVAAHALASDREADARQDRVYTAALPGLHCRGRTGPALDGTGFYAAPVPLSWRRRPEPDVPAKLGRSDRPVLVVKGLCDYLHWESATGYLRSFPDGSLLYLPGAGATYTSTSLGG</sequence>
<reference evidence="2" key="1">
    <citation type="journal article" date="2019" name="Int. J. Syst. Evol. Microbiol.">
        <title>The Global Catalogue of Microorganisms (GCM) 10K type strain sequencing project: providing services to taxonomists for standard genome sequencing and annotation.</title>
        <authorList>
            <consortium name="The Broad Institute Genomics Platform"/>
            <consortium name="The Broad Institute Genome Sequencing Center for Infectious Disease"/>
            <person name="Wu L."/>
            <person name="Ma J."/>
        </authorList>
    </citation>
    <scope>NUCLEOTIDE SEQUENCE [LARGE SCALE GENOMIC DNA]</scope>
    <source>
        <strain evidence="2">JCM 17459</strain>
    </source>
</reference>
<organism evidence="1 2">
    <name type="scientific">Georgenia daeguensis</name>
    <dbReference type="NCBI Taxonomy" id="908355"/>
    <lineage>
        <taxon>Bacteria</taxon>
        <taxon>Bacillati</taxon>
        <taxon>Actinomycetota</taxon>
        <taxon>Actinomycetes</taxon>
        <taxon>Micrococcales</taxon>
        <taxon>Bogoriellaceae</taxon>
        <taxon>Georgenia</taxon>
    </lineage>
</organism>
<dbReference type="SUPFAM" id="SSF53474">
    <property type="entry name" value="alpha/beta-Hydrolases"/>
    <property type="match status" value="1"/>
</dbReference>
<comment type="caution">
    <text evidence="1">The sequence shown here is derived from an EMBL/GenBank/DDBJ whole genome shotgun (WGS) entry which is preliminary data.</text>
</comment>
<keyword evidence="2" id="KW-1185">Reference proteome</keyword>
<evidence type="ECO:0000313" key="2">
    <source>
        <dbReference type="Proteomes" id="UP001499841"/>
    </source>
</evidence>